<comment type="caution">
    <text evidence="2">The sequence shown here is derived from an EMBL/GenBank/DDBJ whole genome shotgun (WGS) entry which is preliminary data.</text>
</comment>
<feature type="compositionally biased region" description="Polar residues" evidence="1">
    <location>
        <begin position="12"/>
        <end position="24"/>
    </location>
</feature>
<feature type="region of interest" description="Disordered" evidence="1">
    <location>
        <begin position="1"/>
        <end position="28"/>
    </location>
</feature>
<evidence type="ECO:0008006" key="4">
    <source>
        <dbReference type="Google" id="ProtNLM"/>
    </source>
</evidence>
<feature type="compositionally biased region" description="Acidic residues" evidence="1">
    <location>
        <begin position="648"/>
        <end position="659"/>
    </location>
</feature>
<feature type="compositionally biased region" description="Polar residues" evidence="1">
    <location>
        <begin position="638"/>
        <end position="647"/>
    </location>
</feature>
<feature type="compositionally biased region" description="Low complexity" evidence="1">
    <location>
        <begin position="293"/>
        <end position="320"/>
    </location>
</feature>
<dbReference type="OrthoDB" id="3260408at2759"/>
<gene>
    <name evidence="2" type="ORF">PVAR5_1702</name>
</gene>
<feature type="region of interest" description="Disordered" evidence="1">
    <location>
        <begin position="1248"/>
        <end position="1270"/>
    </location>
</feature>
<evidence type="ECO:0000313" key="2">
    <source>
        <dbReference type="EMBL" id="GAD93101.1"/>
    </source>
</evidence>
<feature type="region of interest" description="Disordered" evidence="1">
    <location>
        <begin position="293"/>
        <end position="333"/>
    </location>
</feature>
<accession>V5FTS2</accession>
<dbReference type="PANTHER" id="PTHR23242">
    <property type="entry name" value="TRANSCRIPTION FACTOR HOXA13"/>
    <property type="match status" value="1"/>
</dbReference>
<proteinExistence type="predicted"/>
<feature type="compositionally biased region" description="Low complexity" evidence="1">
    <location>
        <begin position="1248"/>
        <end position="1264"/>
    </location>
</feature>
<dbReference type="EMBL" id="BAUL01000044">
    <property type="protein sequence ID" value="GAD93101.1"/>
    <property type="molecule type" value="Genomic_DNA"/>
</dbReference>
<sequence>MAGVQNGHVPEASNNRLGGRVQSSKEPKRKPGFVKWTFGLVARLCIWYALLTPFFRCPSNLSELDQSSPAVCKPYLLAKSHVEPHVLPYYEIYGAPYVDVVRPYASSFHDHVYSPVAKVAKSGYETYGAPTISQAQVYGKKQWETEAVPRLRSAQAGAKEIYEANVGPHVERAVAVIKPHYDNVNGKAKELYSVYVLPSYDRSRPFIAKTYSSGQVILMDNVLPFTHTAWSSIVYFVNSTLWPSITGLYSENVEPQLVKIGERLASYREGKKLRAVVDDVDIDSAAVKESLKSTSSTTSSKVQTTTAAATTTSSKPAATEKSTKLTPSQQIEEARPIVASDLQKWQEKFAAAADKGVDDLEERVKEIVDRQIEGGSRKHGETLVEALQAVADQHLADIKTRINAIVKGLPDEATPETEDDARGELLKEIRAAGVAIRDRAHALREWQSSFDDELTRRVSAAVESTLDILDGIRDLGLQEIGMRWAWMDGVTYKDWAKYHALKAQFENWRSEVRDVGMQNERLGEARDLANDILSRGMAIAEKAARELTRLKEVGKWKIEAREVSDDFDTRQEPPTRPKPSSSTEEHVEDQTTSSHTASDETANQATEDPSFQRQENTENQKPLQATEDVDAEPVDAGAQNTVDSNESSADETSESYSTDEDTHAQDQPSTPKVWGGAAAQSIPGKKEIVNDVVDDDLEQQKFSEELQNLASKAGDRYAEATNAVSDALLGKPSSQGFKENAASIASDQYSSALAAASSVLYGTTPSPGESIVSVATEKYNQAVSAASAAYYGTSSVAGPLESVSSIASSKLSEGLSLASAQYASVKATISPTPTSNQNPVLLDAQRRYYEAVGLAHDHYSAFVNSASEAVLGAPTPPPSGFQDALDNAKSYYSQASSLASSSLAAVVSSASSAAGSKGEDAQSIIADASSRYSAAMSAASASLSSVSGSASSAIYGTPTGRMESVASQASENWDSLISRASEQVYGTPTPYIQQVLDQRAAQYESLKGLVSELVVGKEPDFTESVMSKLHAVYETPYPASALSSASSYASDAYESASSVAAAYVTPLSSIEDIIDSANEQFNSAVDAASIYVYGTSKGPYEQATSAAASVYDSASSRASEAVYGTQTGYLEAASVAIEGAFVSAQGALSTAVYGTPTGPVESILNAASGAYASATSVAADKASDASSAVGDAYSSVQSRASVQIYGEPQGALESATSRLAVALESAQARLSSLASKATDGASDVFSSASSIVEDSGSSVSSAASKLKDEL</sequence>
<dbReference type="HOGENOM" id="CLU_005461_1_0_1"/>
<evidence type="ECO:0000256" key="1">
    <source>
        <dbReference type="SAM" id="MobiDB-lite"/>
    </source>
</evidence>
<dbReference type="eggNOG" id="ENOG502SGAD">
    <property type="taxonomic scope" value="Eukaryota"/>
</dbReference>
<dbReference type="InParanoid" id="V5FTS2"/>
<feature type="compositionally biased region" description="Basic and acidic residues" evidence="1">
    <location>
        <begin position="564"/>
        <end position="575"/>
    </location>
</feature>
<organism evidence="2 3">
    <name type="scientific">Byssochlamys spectabilis (strain No. 5 / NBRC 109023)</name>
    <name type="common">Paecilomyces variotii</name>
    <dbReference type="NCBI Taxonomy" id="1356009"/>
    <lineage>
        <taxon>Eukaryota</taxon>
        <taxon>Fungi</taxon>
        <taxon>Dikarya</taxon>
        <taxon>Ascomycota</taxon>
        <taxon>Pezizomycotina</taxon>
        <taxon>Eurotiomycetes</taxon>
        <taxon>Eurotiomycetidae</taxon>
        <taxon>Eurotiales</taxon>
        <taxon>Thermoascaceae</taxon>
        <taxon>Paecilomyces</taxon>
    </lineage>
</organism>
<protein>
    <recommendedName>
        <fullName evidence="4">Transcription factor hoxa13</fullName>
    </recommendedName>
</protein>
<feature type="compositionally biased region" description="Polar residues" evidence="1">
    <location>
        <begin position="590"/>
        <end position="623"/>
    </location>
</feature>
<feature type="region of interest" description="Disordered" evidence="1">
    <location>
        <begin position="564"/>
        <end position="686"/>
    </location>
</feature>
<dbReference type="Proteomes" id="UP000018001">
    <property type="component" value="Unassembled WGS sequence"/>
</dbReference>
<dbReference type="AlphaFoldDB" id="V5FTS2"/>
<name>V5FTS2_BYSSN</name>
<evidence type="ECO:0000313" key="3">
    <source>
        <dbReference type="Proteomes" id="UP000018001"/>
    </source>
</evidence>
<keyword evidence="3" id="KW-1185">Reference proteome</keyword>
<dbReference type="PANTHER" id="PTHR23242:SF9">
    <property type="entry name" value="TRANSCRIPTION FACTOR HOXA13"/>
    <property type="match status" value="1"/>
</dbReference>
<reference evidence="3" key="1">
    <citation type="journal article" date="2014" name="Genome Announc.">
        <title>Draft genome sequence of the formaldehyde-resistant fungus Byssochlamys spectabilis No. 5 (anamorph Paecilomyces variotii No. 5) (NBRC109023).</title>
        <authorList>
            <person name="Oka T."/>
            <person name="Ekino K."/>
            <person name="Fukuda K."/>
            <person name="Nomura Y."/>
        </authorList>
    </citation>
    <scope>NUCLEOTIDE SEQUENCE [LARGE SCALE GENOMIC DNA]</scope>
    <source>
        <strain evidence="3">No. 5 / NBRC 109023</strain>
    </source>
</reference>